<accession>A0ACC6UZU6</accession>
<comment type="caution">
    <text evidence="1">The sequence shown here is derived from an EMBL/GenBank/DDBJ whole genome shotgun (WGS) entry which is preliminary data.</text>
</comment>
<protein>
    <submittedName>
        <fullName evidence="1">Uncharacterized protein</fullName>
    </submittedName>
</protein>
<dbReference type="EMBL" id="JZWT02000006">
    <property type="protein sequence ID" value="MFB6490221.1"/>
    <property type="molecule type" value="Genomic_DNA"/>
</dbReference>
<sequence>MKDGEIYIHLVFHRGKLYLEIWPRSFAMPMAVYDLRKYPAALPLAVVDLLRRA</sequence>
<evidence type="ECO:0000313" key="2">
    <source>
        <dbReference type="Proteomes" id="UP000033636"/>
    </source>
</evidence>
<dbReference type="Proteomes" id="UP000033636">
    <property type="component" value="Unassembled WGS sequence"/>
</dbReference>
<proteinExistence type="predicted"/>
<organism evidence="1 2">
    <name type="scientific">Thermoproteus sp. AZ2</name>
    <dbReference type="NCBI Taxonomy" id="1609232"/>
    <lineage>
        <taxon>Archaea</taxon>
        <taxon>Thermoproteota</taxon>
        <taxon>Thermoprotei</taxon>
        <taxon>Thermoproteales</taxon>
        <taxon>Thermoproteaceae</taxon>
        <taxon>Thermoproteus</taxon>
    </lineage>
</organism>
<gene>
    <name evidence="1" type="ORF">TU35_003060</name>
</gene>
<reference evidence="1" key="1">
    <citation type="submission" date="2024-07" db="EMBL/GenBank/DDBJ databases">
        <title>Metagenome and Metagenome-Assembled Genomes of Archaea from a hot spring from the geothermal field of Los Azufres, Mexico.</title>
        <authorList>
            <person name="Marin-Paredes R."/>
            <person name="Martinez-Romero E."/>
            <person name="Servin-Garciduenas L.E."/>
        </authorList>
    </citation>
    <scope>NUCLEOTIDE SEQUENCE</scope>
</reference>
<name>A0ACC6UZU6_9CREN</name>
<evidence type="ECO:0000313" key="1">
    <source>
        <dbReference type="EMBL" id="MFB6490221.1"/>
    </source>
</evidence>